<evidence type="ECO:0000313" key="9">
    <source>
        <dbReference type="RefSeq" id="XP_022100071.1"/>
    </source>
</evidence>
<dbReference type="PANTHER" id="PTHR11640:SF136">
    <property type="entry name" value="NEPHRIN"/>
    <property type="match status" value="1"/>
</dbReference>
<dbReference type="GO" id="GO:0005886">
    <property type="term" value="C:plasma membrane"/>
    <property type="evidence" value="ECO:0007669"/>
    <property type="project" value="TreeGrafter"/>
</dbReference>
<dbReference type="CDD" id="cd00096">
    <property type="entry name" value="Ig"/>
    <property type="match status" value="1"/>
</dbReference>
<evidence type="ECO:0000256" key="5">
    <source>
        <dbReference type="ARBA" id="ARBA00023319"/>
    </source>
</evidence>
<sequence>MDRLYVLFFTAYLVVVIHGFGGLHILKMPPLIQSEEGADTTVQCQVKDTHFKKPVSPCQAGGSLSWLWNGSTIASCRPAEVLEGFRFDDTSGELTILNVQRSMNGTRLTCRVVDEDAVETQMSTSLAVISAKFSILEVLEGDEAVIECRAAAKHSNVCTSDGPDAEWSVGDSVIASCSHQVTNLSGTIDNQTWALVIPNVPLSMNGTTFTCKMFGSGNDENTVEVIVRKRILVIETGLSEDVGVRWGDTTLKCLVNSVPKAFPRLKFKWLHDGISYDSCKTSGAEDSQKYEFHHDWKSCNLTIRHLDFADEGNYSCQVSESYITQSSHIFLTVNVDPDAVYILNSSSKDFLRGDVFIPTGTTHNFTCLATDTKPPAQIIWSFDGKDTSETTSVIGANLYNTSSALVVSSIQKGQHLNFTCTAIGLKKNASFTIRLIGQQRAGKFSSILFSVSSPYKHVLSFASVVPFLANSCTKTILIGHYLPFWQFLFARCTNEVHSNPNLN</sequence>
<dbReference type="SMART" id="SM00409">
    <property type="entry name" value="IG"/>
    <property type="match status" value="4"/>
</dbReference>
<protein>
    <submittedName>
        <fullName evidence="9">Obscurin-like</fullName>
    </submittedName>
</protein>
<keyword evidence="4" id="KW-0325">Glycoprotein</keyword>
<dbReference type="Gene3D" id="2.60.40.10">
    <property type="entry name" value="Immunoglobulins"/>
    <property type="match status" value="4"/>
</dbReference>
<dbReference type="OrthoDB" id="9355041at2759"/>
<feature type="transmembrane region" description="Helical" evidence="6">
    <location>
        <begin position="6"/>
        <end position="26"/>
    </location>
</feature>
<evidence type="ECO:0000256" key="4">
    <source>
        <dbReference type="ARBA" id="ARBA00023180"/>
    </source>
</evidence>
<evidence type="ECO:0000256" key="6">
    <source>
        <dbReference type="SAM" id="Phobius"/>
    </source>
</evidence>
<feature type="domain" description="Ig-like" evidence="7">
    <location>
        <begin position="23"/>
        <end position="127"/>
    </location>
</feature>
<keyword evidence="5" id="KW-0393">Immunoglobulin domain</keyword>
<accession>A0A8B7Z9Z5</accession>
<dbReference type="Pfam" id="PF13927">
    <property type="entry name" value="Ig_3"/>
    <property type="match status" value="1"/>
</dbReference>
<dbReference type="InterPro" id="IPR007110">
    <property type="entry name" value="Ig-like_dom"/>
</dbReference>
<dbReference type="AlphaFoldDB" id="A0A8B7Z9Z5"/>
<keyword evidence="2 6" id="KW-0472">Membrane</keyword>
<evidence type="ECO:0000256" key="2">
    <source>
        <dbReference type="ARBA" id="ARBA00023136"/>
    </source>
</evidence>
<dbReference type="InterPro" id="IPR036179">
    <property type="entry name" value="Ig-like_dom_sf"/>
</dbReference>
<evidence type="ECO:0000256" key="1">
    <source>
        <dbReference type="ARBA" id="ARBA00004479"/>
    </source>
</evidence>
<reference evidence="9" key="1">
    <citation type="submission" date="2025-08" db="UniProtKB">
        <authorList>
            <consortium name="RefSeq"/>
        </authorList>
    </citation>
    <scope>IDENTIFICATION</scope>
</reference>
<feature type="domain" description="Ig-like" evidence="7">
    <location>
        <begin position="337"/>
        <end position="432"/>
    </location>
</feature>
<dbReference type="GO" id="GO:0005911">
    <property type="term" value="C:cell-cell junction"/>
    <property type="evidence" value="ECO:0007669"/>
    <property type="project" value="TreeGrafter"/>
</dbReference>
<organism evidence="8 9">
    <name type="scientific">Acanthaster planci</name>
    <name type="common">Crown-of-thorns starfish</name>
    <dbReference type="NCBI Taxonomy" id="133434"/>
    <lineage>
        <taxon>Eukaryota</taxon>
        <taxon>Metazoa</taxon>
        <taxon>Echinodermata</taxon>
        <taxon>Eleutherozoa</taxon>
        <taxon>Asterozoa</taxon>
        <taxon>Asteroidea</taxon>
        <taxon>Valvatacea</taxon>
        <taxon>Valvatida</taxon>
        <taxon>Acanthasteridae</taxon>
        <taxon>Acanthaster</taxon>
    </lineage>
</organism>
<dbReference type="GO" id="GO:0050839">
    <property type="term" value="F:cell adhesion molecule binding"/>
    <property type="evidence" value="ECO:0007669"/>
    <property type="project" value="TreeGrafter"/>
</dbReference>
<comment type="subcellular location">
    <subcellularLocation>
        <location evidence="1">Membrane</location>
        <topology evidence="1">Single-pass type I membrane protein</topology>
    </subcellularLocation>
</comment>
<dbReference type="KEGG" id="aplc:110984326"/>
<dbReference type="PROSITE" id="PS50835">
    <property type="entry name" value="IG_LIKE"/>
    <property type="match status" value="3"/>
</dbReference>
<dbReference type="GeneID" id="110984326"/>
<keyword evidence="8" id="KW-1185">Reference proteome</keyword>
<dbReference type="InterPro" id="IPR013098">
    <property type="entry name" value="Ig_I-set"/>
</dbReference>
<dbReference type="InterPro" id="IPR051275">
    <property type="entry name" value="Cell_adhesion_signaling"/>
</dbReference>
<evidence type="ECO:0000259" key="7">
    <source>
        <dbReference type="PROSITE" id="PS50835"/>
    </source>
</evidence>
<dbReference type="PANTHER" id="PTHR11640">
    <property type="entry name" value="NEPHRIN"/>
    <property type="match status" value="1"/>
</dbReference>
<dbReference type="Pfam" id="PF07679">
    <property type="entry name" value="I-set"/>
    <property type="match status" value="1"/>
</dbReference>
<dbReference type="GO" id="GO:0098609">
    <property type="term" value="P:cell-cell adhesion"/>
    <property type="evidence" value="ECO:0007669"/>
    <property type="project" value="TreeGrafter"/>
</dbReference>
<name>A0A8B7Z9Z5_ACAPL</name>
<evidence type="ECO:0000256" key="3">
    <source>
        <dbReference type="ARBA" id="ARBA00023157"/>
    </source>
</evidence>
<evidence type="ECO:0000313" key="8">
    <source>
        <dbReference type="Proteomes" id="UP000694845"/>
    </source>
</evidence>
<proteinExistence type="predicted"/>
<dbReference type="SUPFAM" id="SSF48726">
    <property type="entry name" value="Immunoglobulin"/>
    <property type="match status" value="3"/>
</dbReference>
<gene>
    <name evidence="9" type="primary">LOC110984326</name>
</gene>
<dbReference type="InterPro" id="IPR013783">
    <property type="entry name" value="Ig-like_fold"/>
</dbReference>
<keyword evidence="3" id="KW-1015">Disulfide bond</keyword>
<dbReference type="RefSeq" id="XP_022100071.1">
    <property type="nucleotide sequence ID" value="XM_022244379.1"/>
</dbReference>
<keyword evidence="6" id="KW-0812">Transmembrane</keyword>
<dbReference type="InterPro" id="IPR003599">
    <property type="entry name" value="Ig_sub"/>
</dbReference>
<dbReference type="Proteomes" id="UP000694845">
    <property type="component" value="Unplaced"/>
</dbReference>
<keyword evidence="6" id="KW-1133">Transmembrane helix</keyword>
<feature type="domain" description="Ig-like" evidence="7">
    <location>
        <begin position="229"/>
        <end position="332"/>
    </location>
</feature>
<dbReference type="OMA" id="WLANEST"/>